<dbReference type="InterPro" id="IPR003016">
    <property type="entry name" value="2-oxoA_DH_lipoyl-BS"/>
</dbReference>
<evidence type="ECO:0000259" key="3">
    <source>
        <dbReference type="PROSITE" id="PS50968"/>
    </source>
</evidence>
<protein>
    <submittedName>
        <fullName evidence="4">Acetoin dehydrogenase dihydrolipoyllysine-residue acetyltransferase subunit</fullName>
    </submittedName>
</protein>
<dbReference type="PANTHER" id="PTHR46438">
    <property type="entry name" value="ALPHA/BETA-HYDROLASES SUPERFAMILY PROTEIN"/>
    <property type="match status" value="1"/>
</dbReference>
<evidence type="ECO:0000256" key="1">
    <source>
        <dbReference type="ARBA" id="ARBA00001938"/>
    </source>
</evidence>
<dbReference type="InterPro" id="IPR011053">
    <property type="entry name" value="Single_hybrid_motif"/>
</dbReference>
<reference evidence="4 5" key="2">
    <citation type="submission" date="2019-01" db="EMBL/GenBank/DDBJ databases">
        <authorList>
            <person name="Li Y."/>
        </authorList>
    </citation>
    <scope>NUCLEOTIDE SEQUENCE [LARGE SCALE GENOMIC DNA]</scope>
    <source>
        <strain evidence="4 5">SK2B-1</strain>
    </source>
</reference>
<dbReference type="SUPFAM" id="SSF51230">
    <property type="entry name" value="Single hybrid motif"/>
    <property type="match status" value="1"/>
</dbReference>
<comment type="caution">
    <text evidence="4">The sequence shown here is derived from an EMBL/GenBank/DDBJ whole genome shotgun (WGS) entry which is preliminary data.</text>
</comment>
<dbReference type="AlphaFoldDB" id="A0A443J9K2"/>
<gene>
    <name evidence="4" type="ORF">D2T30_19825</name>
</gene>
<evidence type="ECO:0000313" key="4">
    <source>
        <dbReference type="EMBL" id="RWR17170.1"/>
    </source>
</evidence>
<dbReference type="Gene3D" id="3.40.50.1820">
    <property type="entry name" value="alpha/beta hydrolase"/>
    <property type="match status" value="1"/>
</dbReference>
<dbReference type="PRINTS" id="PR00111">
    <property type="entry name" value="ABHYDROLASE"/>
</dbReference>
<comment type="cofactor">
    <cofactor evidence="1">
        <name>(R)-lipoate</name>
        <dbReference type="ChEBI" id="CHEBI:83088"/>
    </cofactor>
</comment>
<keyword evidence="4" id="KW-0808">Transferase</keyword>
<sequence>MEKITPILMPKWGLSMREGKLAAWHVAEGAVIAPGDEIMDVETDKIANVVEAADGGLLRRRVGVEGETYPVRALLGVMAPASVPDAEIDAYVAAYETPSAGGEEDDEGPAYQFVELPAGRIRYAERPGEGVPLVLIHGFGGDLDNWLFNIDVLAESAPVYALDLPGHGQSVKSARPAGLGLMVDTVLAFLDHIGAGRVHLAGHSMGGLIAGSVAISASERVASVTLICPAGLGDEINAGYIDGFVAATGRRDLKPVLAHLFKDQGLVSRAMVEDLLKFKRLDGVQDFLSDLSAALFKGGRQAQQIGAGLAAGGVPAQVIWGEADAIIPAAHAGALPGARTSIIPNAGHMVQMEQSAEVNRLIRDFIA</sequence>
<dbReference type="CDD" id="cd06849">
    <property type="entry name" value="lipoyl_domain"/>
    <property type="match status" value="1"/>
</dbReference>
<dbReference type="InterPro" id="IPR000089">
    <property type="entry name" value="Biotin_lipoyl"/>
</dbReference>
<keyword evidence="2" id="KW-0450">Lipoyl</keyword>
<dbReference type="NCBIfam" id="NF011457">
    <property type="entry name" value="PRK14875.1"/>
    <property type="match status" value="1"/>
</dbReference>
<dbReference type="InterPro" id="IPR029058">
    <property type="entry name" value="AB_hydrolase_fold"/>
</dbReference>
<dbReference type="RefSeq" id="WP_128186062.1">
    <property type="nucleotide sequence ID" value="NZ_JBHRSO010000004.1"/>
</dbReference>
<dbReference type="EMBL" id="SAUZ01000031">
    <property type="protein sequence ID" value="RWR17170.1"/>
    <property type="molecule type" value="Genomic_DNA"/>
</dbReference>
<dbReference type="Gene3D" id="2.40.50.100">
    <property type="match status" value="1"/>
</dbReference>
<dbReference type="PROSITE" id="PS00189">
    <property type="entry name" value="LIPOYL"/>
    <property type="match status" value="1"/>
</dbReference>
<dbReference type="PANTHER" id="PTHR46438:SF11">
    <property type="entry name" value="LIPASE-RELATED"/>
    <property type="match status" value="1"/>
</dbReference>
<feature type="domain" description="Lipoyl-binding" evidence="3">
    <location>
        <begin position="4"/>
        <end position="79"/>
    </location>
</feature>
<accession>A0A443J9K2</accession>
<dbReference type="Proteomes" id="UP000284476">
    <property type="component" value="Unassembled WGS sequence"/>
</dbReference>
<reference evidence="4 5" key="1">
    <citation type="submission" date="2019-01" db="EMBL/GenBank/DDBJ databases">
        <title>Sinorhodobacter populi sp. nov. isolated from the symptomatic bark tissue of Populus euramericana canker.</title>
        <authorList>
            <person name="Xu G."/>
        </authorList>
    </citation>
    <scope>NUCLEOTIDE SEQUENCE [LARGE SCALE GENOMIC DNA]</scope>
    <source>
        <strain evidence="4 5">SK2B-1</strain>
    </source>
</reference>
<evidence type="ECO:0000256" key="2">
    <source>
        <dbReference type="ARBA" id="ARBA00022823"/>
    </source>
</evidence>
<dbReference type="SUPFAM" id="SSF53474">
    <property type="entry name" value="alpha/beta-Hydrolases"/>
    <property type="match status" value="1"/>
</dbReference>
<proteinExistence type="predicted"/>
<dbReference type="InterPro" id="IPR000073">
    <property type="entry name" value="AB_hydrolase_1"/>
</dbReference>
<dbReference type="PROSITE" id="PS50968">
    <property type="entry name" value="BIOTINYL_LIPOYL"/>
    <property type="match status" value="1"/>
</dbReference>
<name>A0A443J9K2_9RHOB</name>
<organism evidence="4 5">
    <name type="scientific">Paenirhodobacter populi</name>
    <dbReference type="NCBI Taxonomy" id="2306993"/>
    <lineage>
        <taxon>Bacteria</taxon>
        <taxon>Pseudomonadati</taxon>
        <taxon>Pseudomonadota</taxon>
        <taxon>Alphaproteobacteria</taxon>
        <taxon>Rhodobacterales</taxon>
        <taxon>Rhodobacter group</taxon>
        <taxon>Paenirhodobacter</taxon>
    </lineage>
</organism>
<dbReference type="Pfam" id="PF00561">
    <property type="entry name" value="Abhydrolase_1"/>
    <property type="match status" value="1"/>
</dbReference>
<dbReference type="GO" id="GO:0016740">
    <property type="term" value="F:transferase activity"/>
    <property type="evidence" value="ECO:0007669"/>
    <property type="project" value="UniProtKB-KW"/>
</dbReference>
<dbReference type="Pfam" id="PF00364">
    <property type="entry name" value="Biotin_lipoyl"/>
    <property type="match status" value="1"/>
</dbReference>
<evidence type="ECO:0000313" key="5">
    <source>
        <dbReference type="Proteomes" id="UP000284476"/>
    </source>
</evidence>